<dbReference type="InterPro" id="IPR023674">
    <property type="entry name" value="Ribosomal_uL1-like"/>
</dbReference>
<dbReference type="GO" id="GO:0005840">
    <property type="term" value="C:ribosome"/>
    <property type="evidence" value="ECO:0007669"/>
    <property type="project" value="UniProtKB-KW"/>
</dbReference>
<organism evidence="4">
    <name type="scientific">Riptortus pedestris</name>
    <name type="common">Bean bug</name>
    <dbReference type="NCBI Taxonomy" id="329032"/>
    <lineage>
        <taxon>Eukaryota</taxon>
        <taxon>Metazoa</taxon>
        <taxon>Ecdysozoa</taxon>
        <taxon>Arthropoda</taxon>
        <taxon>Hexapoda</taxon>
        <taxon>Insecta</taxon>
        <taxon>Pterygota</taxon>
        <taxon>Neoptera</taxon>
        <taxon>Paraneoptera</taxon>
        <taxon>Hemiptera</taxon>
        <taxon>Heteroptera</taxon>
        <taxon>Panheteroptera</taxon>
        <taxon>Pentatomomorpha</taxon>
        <taxon>Coreoidea</taxon>
        <taxon>Alydidae</taxon>
        <taxon>Riptortus</taxon>
    </lineage>
</organism>
<dbReference type="EMBL" id="AK417611">
    <property type="protein sequence ID" value="BAN20826.1"/>
    <property type="molecule type" value="mRNA"/>
</dbReference>
<dbReference type="GO" id="GO:1990904">
    <property type="term" value="C:ribonucleoprotein complex"/>
    <property type="evidence" value="ECO:0007669"/>
    <property type="project" value="UniProtKB-KW"/>
</dbReference>
<proteinExistence type="evidence at transcript level"/>
<comment type="similarity">
    <text evidence="1">Belongs to the universal ribosomal protein uL1 family.</text>
</comment>
<evidence type="ECO:0000256" key="1">
    <source>
        <dbReference type="ARBA" id="ARBA00010531"/>
    </source>
</evidence>
<dbReference type="Gene3D" id="3.40.50.790">
    <property type="match status" value="1"/>
</dbReference>
<keyword evidence="2 4" id="KW-0689">Ribosomal protein</keyword>
<dbReference type="Gene3D" id="3.30.190.20">
    <property type="match status" value="1"/>
</dbReference>
<protein>
    <submittedName>
        <fullName evidence="4">Mitochondrial ribosomal protein L1</fullName>
    </submittedName>
</protein>
<dbReference type="InterPro" id="IPR016095">
    <property type="entry name" value="Ribosomal_uL1_3-a/b-sand"/>
</dbReference>
<dbReference type="CDD" id="cd00403">
    <property type="entry name" value="Ribosomal_L1"/>
    <property type="match status" value="1"/>
</dbReference>
<reference evidence="4" key="1">
    <citation type="journal article" date="2013" name="PLoS ONE">
        <title>Gene expression in gut symbiotic organ of stinkbug affected by extracellular bacterial symbiont.</title>
        <authorList>
            <person name="Futahashi R."/>
            <person name="Tanaka K."/>
            <person name="Tanahashi M."/>
            <person name="Nikoh N."/>
            <person name="Kikuchi Y."/>
            <person name="Lee B.L."/>
            <person name="Fukatsu T."/>
        </authorList>
    </citation>
    <scope>NUCLEOTIDE SEQUENCE</scope>
    <source>
        <tissue evidence="4">Midgut</tissue>
    </source>
</reference>
<dbReference type="Pfam" id="PF00687">
    <property type="entry name" value="Ribosomal_L1"/>
    <property type="match status" value="1"/>
</dbReference>
<dbReference type="PANTHER" id="PTHR36427">
    <property type="entry name" value="54S RIBOSOMAL PROTEIN L1, MITOCHONDRIAL"/>
    <property type="match status" value="1"/>
</dbReference>
<keyword evidence="3" id="KW-0687">Ribonucleoprotein</keyword>
<evidence type="ECO:0000256" key="3">
    <source>
        <dbReference type="ARBA" id="ARBA00023274"/>
    </source>
</evidence>
<dbReference type="SUPFAM" id="SSF56808">
    <property type="entry name" value="Ribosomal protein L1"/>
    <property type="match status" value="1"/>
</dbReference>
<dbReference type="PANTHER" id="PTHR36427:SF3">
    <property type="entry name" value="LARGE RIBOSOMAL SUBUNIT PROTEIN UL1M"/>
    <property type="match status" value="1"/>
</dbReference>
<accession>R4WPM2</accession>
<sequence>MSLFFFSGLNVVKEIASTLSRDTNYIQVCGYAARKGTREKMRKKKVKVEIKKVGFIPHNLREKGKAKGPFVSRRLDDSFKGHPVDNVWAQRFYQWRMYNFKEAVVCHRETHHPQLYNQPNAPLQAFIELNMTGVKKTKFVDPFTRMASVAHEFDHGDKRSILVFCKTPELKEAAENAGATSVYDVDIIRKIEKGDLVLPDFQFVLAHPNILPELVALRGLLKRKFPNPKLGTIGASIGDLVKKFNTGIYYSALRDESELDYGWIEATIGTLNMEIDALEENFKSLISDINTMKPKRPGTFITRVLLKSPPSVERLKLNLDKYLEEEEYESDSDDELEARA</sequence>
<dbReference type="InterPro" id="IPR028364">
    <property type="entry name" value="Ribosomal_uL1/biogenesis"/>
</dbReference>
<dbReference type="AlphaFoldDB" id="R4WPM2"/>
<name>R4WPM2_RIPPE</name>
<evidence type="ECO:0000313" key="4">
    <source>
        <dbReference type="EMBL" id="BAN20826.1"/>
    </source>
</evidence>
<evidence type="ECO:0000256" key="2">
    <source>
        <dbReference type="ARBA" id="ARBA00022980"/>
    </source>
</evidence>